<dbReference type="GO" id="GO:0005634">
    <property type="term" value="C:nucleus"/>
    <property type="evidence" value="ECO:0007669"/>
    <property type="project" value="UniProtKB-SubCell"/>
</dbReference>
<dbReference type="GO" id="GO:0015074">
    <property type="term" value="P:DNA integration"/>
    <property type="evidence" value="ECO:0007669"/>
    <property type="project" value="InterPro"/>
</dbReference>
<dbReference type="AlphaFoldDB" id="A0A4Y2CRN5"/>
<dbReference type="InterPro" id="IPR009057">
    <property type="entry name" value="Homeodomain-like_sf"/>
</dbReference>
<dbReference type="Proteomes" id="UP000499080">
    <property type="component" value="Unassembled WGS sequence"/>
</dbReference>
<dbReference type="PANTHER" id="PTHR23022:SF135">
    <property type="entry name" value="SI:DKEY-77F5.3"/>
    <property type="match status" value="1"/>
</dbReference>
<dbReference type="GO" id="GO:0003677">
    <property type="term" value="F:DNA binding"/>
    <property type="evidence" value="ECO:0007669"/>
    <property type="project" value="InterPro"/>
</dbReference>
<evidence type="ECO:0000313" key="4">
    <source>
        <dbReference type="EMBL" id="GBM07080.1"/>
    </source>
</evidence>
<dbReference type="PANTHER" id="PTHR23022">
    <property type="entry name" value="TRANSPOSABLE ELEMENT-RELATED"/>
    <property type="match status" value="1"/>
</dbReference>
<dbReference type="InterPro" id="IPR038717">
    <property type="entry name" value="Tc1-like_DDE_dom"/>
</dbReference>
<comment type="caution">
    <text evidence="4">The sequence shown here is derived from an EMBL/GenBank/DDBJ whole genome shotgun (WGS) entry which is preliminary data.</text>
</comment>
<dbReference type="EMBL" id="BGPR01000238">
    <property type="protein sequence ID" value="GBM07080.1"/>
    <property type="molecule type" value="Genomic_DNA"/>
</dbReference>
<reference evidence="4 5" key="1">
    <citation type="journal article" date="2019" name="Sci. Rep.">
        <title>Orb-weaving spider Araneus ventricosus genome elucidates the spidroin gene catalogue.</title>
        <authorList>
            <person name="Kono N."/>
            <person name="Nakamura H."/>
            <person name="Ohtoshi R."/>
            <person name="Moran D.A.P."/>
            <person name="Shinohara A."/>
            <person name="Yoshida Y."/>
            <person name="Fujiwara M."/>
            <person name="Mori M."/>
            <person name="Tomita M."/>
            <person name="Arakawa K."/>
        </authorList>
    </citation>
    <scope>NUCLEOTIDE SEQUENCE [LARGE SCALE GENOMIC DNA]</scope>
</reference>
<dbReference type="InterPro" id="IPR002492">
    <property type="entry name" value="Transposase_Tc1-like"/>
</dbReference>
<dbReference type="OrthoDB" id="4843387at2759"/>
<evidence type="ECO:0000256" key="1">
    <source>
        <dbReference type="ARBA" id="ARBA00004123"/>
    </source>
</evidence>
<dbReference type="Pfam" id="PF01498">
    <property type="entry name" value="HTH_Tnp_Tc3_2"/>
    <property type="match status" value="1"/>
</dbReference>
<organism evidence="4 5">
    <name type="scientific">Araneus ventricosus</name>
    <name type="common">Orbweaver spider</name>
    <name type="synonym">Epeira ventricosa</name>
    <dbReference type="NCBI Taxonomy" id="182803"/>
    <lineage>
        <taxon>Eukaryota</taxon>
        <taxon>Metazoa</taxon>
        <taxon>Ecdysozoa</taxon>
        <taxon>Arthropoda</taxon>
        <taxon>Chelicerata</taxon>
        <taxon>Arachnida</taxon>
        <taxon>Araneae</taxon>
        <taxon>Araneomorphae</taxon>
        <taxon>Entelegynae</taxon>
        <taxon>Araneoidea</taxon>
        <taxon>Araneidae</taxon>
        <taxon>Araneus</taxon>
    </lineage>
</organism>
<dbReference type="Gene3D" id="3.30.420.10">
    <property type="entry name" value="Ribonuclease H-like superfamily/Ribonuclease H"/>
    <property type="match status" value="1"/>
</dbReference>
<feature type="domain" description="Tc1-like transposase DDE" evidence="3">
    <location>
        <begin position="209"/>
        <end position="353"/>
    </location>
</feature>
<keyword evidence="5" id="KW-1185">Reference proteome</keyword>
<feature type="domain" description="Transposase Tc1-like" evidence="2">
    <location>
        <begin position="128"/>
        <end position="200"/>
    </location>
</feature>
<gene>
    <name evidence="4" type="primary">tc1a_423</name>
    <name evidence="4" type="ORF">AVEN_177051_1</name>
</gene>
<dbReference type="Pfam" id="PF13358">
    <property type="entry name" value="DDE_3"/>
    <property type="match status" value="1"/>
</dbReference>
<accession>A0A4Y2CRN5</accession>
<dbReference type="InterPro" id="IPR036397">
    <property type="entry name" value="RNaseH_sf"/>
</dbReference>
<evidence type="ECO:0000259" key="3">
    <source>
        <dbReference type="Pfam" id="PF13358"/>
    </source>
</evidence>
<proteinExistence type="predicted"/>
<dbReference type="GO" id="GO:0006313">
    <property type="term" value="P:DNA transposition"/>
    <property type="evidence" value="ECO:0007669"/>
    <property type="project" value="InterPro"/>
</dbReference>
<dbReference type="SUPFAM" id="SSF46689">
    <property type="entry name" value="Homeodomain-like"/>
    <property type="match status" value="1"/>
</dbReference>
<name>A0A4Y2CRN5_ARAVE</name>
<evidence type="ECO:0000259" key="2">
    <source>
        <dbReference type="Pfam" id="PF01498"/>
    </source>
</evidence>
<evidence type="ECO:0000313" key="5">
    <source>
        <dbReference type="Proteomes" id="UP000499080"/>
    </source>
</evidence>
<dbReference type="InterPro" id="IPR052338">
    <property type="entry name" value="Transposase_5"/>
</dbReference>
<comment type="subcellular location">
    <subcellularLocation>
        <location evidence="1">Nucleus</location>
    </subcellularLocation>
</comment>
<protein>
    <submittedName>
        <fullName evidence="4">Transposable element Tc1 transposase</fullName>
    </submittedName>
</protein>
<sequence>MQILYVKYVNVHVCVGGDSRETGLISARKVRLISFASTPRRISWCYFAAIGEIEIVTVKMSNHQRLDDGMRWRIVGRLEADQSQVQICREFNLTPSVACNLWKQLQDTGFIERKPGKGRPRATTATEDRYLSIIARRNRGATASQLSRDLYAATGTRVSKVTVSKRLHKTGLFARRPAVCVPLTSTIRRVRLAWCREHRNWNMDQWATVLFTDESRFSLNTDSRRMFIWREPGTRYLPSNIREIDHYGEGGLMVWAGIMLDGRTPLHVFQRGTVTGVRYKDEILEPYVRISRGAVGPEFILIDDNERPHRALLVDEFLESEDIRGMDWPARSPDLNPIEHVWDALGRAIATRNPPLRTIQEMKTALLNEWDQFPQEMINCLISSMKSRCKACISVIGNHTPLLTHFICLFCNRCFITSDSNECYAWSCACITIV</sequence>